<sequence>MNKIVRIVLVLTVAIMASYLTAEARGRGGYHGHGGGHVGFGLYLGPGWWDPYPYYPYYYRPPVIVSPPQEIYVQPAPAPRAEEPNYWYYCQNPEGYYPYVKKCPKGWMKVVPPDEPPEELEEEE</sequence>
<organism evidence="1 2">
    <name type="scientific">Geobacter benzoatilyticus</name>
    <dbReference type="NCBI Taxonomy" id="2815309"/>
    <lineage>
        <taxon>Bacteria</taxon>
        <taxon>Pseudomonadati</taxon>
        <taxon>Thermodesulfobacteriota</taxon>
        <taxon>Desulfuromonadia</taxon>
        <taxon>Geobacterales</taxon>
        <taxon>Geobacteraceae</taxon>
        <taxon>Geobacter</taxon>
    </lineage>
</organism>
<gene>
    <name evidence="1" type="ORF">JZM60_07005</name>
</gene>
<dbReference type="Proteomes" id="UP000663651">
    <property type="component" value="Chromosome"/>
</dbReference>
<evidence type="ECO:0000313" key="1">
    <source>
        <dbReference type="EMBL" id="QSV47005.1"/>
    </source>
</evidence>
<reference evidence="1 2" key="1">
    <citation type="submission" date="2021-03" db="EMBL/GenBank/DDBJ databases">
        <title>Geobacter metallireducens gen. nov. sp. nov., a microorganism capable of coupling the complete oxidation of organic compounds to the reduction of iron and other metals.</title>
        <authorList>
            <person name="Li Y."/>
        </authorList>
    </citation>
    <scope>NUCLEOTIDE SEQUENCE [LARGE SCALE GENOMIC DNA]</scope>
    <source>
        <strain evidence="1 2">Jerry-YX</strain>
    </source>
</reference>
<evidence type="ECO:0000313" key="2">
    <source>
        <dbReference type="Proteomes" id="UP000663651"/>
    </source>
</evidence>
<dbReference type="EMBL" id="CP071382">
    <property type="protein sequence ID" value="QSV47005.1"/>
    <property type="molecule type" value="Genomic_DNA"/>
</dbReference>
<keyword evidence="2" id="KW-1185">Reference proteome</keyword>
<evidence type="ECO:0008006" key="3">
    <source>
        <dbReference type="Google" id="ProtNLM"/>
    </source>
</evidence>
<dbReference type="RefSeq" id="WP_207164834.1">
    <property type="nucleotide sequence ID" value="NZ_CP071382.1"/>
</dbReference>
<proteinExistence type="predicted"/>
<protein>
    <recommendedName>
        <fullName evidence="3">Proline-rich region</fullName>
    </recommendedName>
</protein>
<accession>A0ABX7Q7J9</accession>
<name>A0ABX7Q7J9_9BACT</name>